<dbReference type="PANTHER" id="PTHR23502">
    <property type="entry name" value="MAJOR FACILITATOR SUPERFAMILY"/>
    <property type="match status" value="1"/>
</dbReference>
<feature type="transmembrane region" description="Helical" evidence="8">
    <location>
        <begin position="317"/>
        <end position="335"/>
    </location>
</feature>
<comment type="similarity">
    <text evidence="2 8">Belongs to the major facilitator superfamily. Bcr/CmlA family.</text>
</comment>
<dbReference type="PROSITE" id="PS50850">
    <property type="entry name" value="MFS"/>
    <property type="match status" value="1"/>
</dbReference>
<evidence type="ECO:0000256" key="5">
    <source>
        <dbReference type="ARBA" id="ARBA00022692"/>
    </source>
</evidence>
<dbReference type="NCBIfam" id="TIGR00710">
    <property type="entry name" value="efflux_Bcr_CflA"/>
    <property type="match status" value="1"/>
</dbReference>
<feature type="transmembrane region" description="Helical" evidence="8">
    <location>
        <begin position="51"/>
        <end position="68"/>
    </location>
</feature>
<comment type="subcellular location">
    <subcellularLocation>
        <location evidence="1 8">Cell inner membrane</location>
        <topology evidence="1 8">Multi-pass membrane protein</topology>
    </subcellularLocation>
</comment>
<dbReference type="GO" id="GO:0042910">
    <property type="term" value="F:xenobiotic transmembrane transporter activity"/>
    <property type="evidence" value="ECO:0007669"/>
    <property type="project" value="InterPro"/>
</dbReference>
<feature type="transmembrane region" description="Helical" evidence="8">
    <location>
        <begin position="80"/>
        <end position="98"/>
    </location>
</feature>
<dbReference type="InterPro" id="IPR036259">
    <property type="entry name" value="MFS_trans_sf"/>
</dbReference>
<feature type="transmembrane region" description="Helical" evidence="8">
    <location>
        <begin position="283"/>
        <end position="305"/>
    </location>
</feature>
<keyword evidence="7 8" id="KW-0472">Membrane</keyword>
<reference evidence="10" key="1">
    <citation type="submission" date="2024-01" db="EMBL/GenBank/DDBJ databases">
        <title>Sequencing the genomes of a sandfly, Sergentomyia squamirostris, and its two endosymbionts.</title>
        <authorList>
            <person name="Itokawa K."/>
            <person name="Sanjoba C."/>
        </authorList>
    </citation>
    <scope>NUCLEOTIDE SEQUENCE</scope>
    <source>
        <strain evidence="10">RiSSQ</strain>
    </source>
</reference>
<keyword evidence="3 8" id="KW-0813">Transport</keyword>
<keyword evidence="4" id="KW-1003">Cell membrane</keyword>
<accession>A0AAT9GAL6</accession>
<keyword evidence="6 8" id="KW-1133">Transmembrane helix</keyword>
<feature type="transmembrane region" description="Helical" evidence="8">
    <location>
        <begin position="12"/>
        <end position="31"/>
    </location>
</feature>
<feature type="transmembrane region" description="Helical" evidence="8">
    <location>
        <begin position="104"/>
        <end position="125"/>
    </location>
</feature>
<keyword evidence="8" id="KW-0997">Cell inner membrane</keyword>
<evidence type="ECO:0000259" key="9">
    <source>
        <dbReference type="PROSITE" id="PS50850"/>
    </source>
</evidence>
<evidence type="ECO:0000313" key="10">
    <source>
        <dbReference type="EMBL" id="BFD46815.1"/>
    </source>
</evidence>
<dbReference type="Gene3D" id="1.20.1720.10">
    <property type="entry name" value="Multidrug resistance protein D"/>
    <property type="match status" value="1"/>
</dbReference>
<evidence type="ECO:0000256" key="8">
    <source>
        <dbReference type="RuleBase" id="RU365088"/>
    </source>
</evidence>
<dbReference type="GO" id="GO:1990961">
    <property type="term" value="P:xenobiotic detoxification by transmembrane export across the plasma membrane"/>
    <property type="evidence" value="ECO:0007669"/>
    <property type="project" value="InterPro"/>
</dbReference>
<feature type="transmembrane region" description="Helical" evidence="8">
    <location>
        <begin position="248"/>
        <end position="271"/>
    </location>
</feature>
<dbReference type="InterPro" id="IPR020846">
    <property type="entry name" value="MFS_dom"/>
</dbReference>
<feature type="domain" description="Major facilitator superfamily (MFS) profile" evidence="9">
    <location>
        <begin position="13"/>
        <end position="405"/>
    </location>
</feature>
<dbReference type="InterPro" id="IPR004812">
    <property type="entry name" value="Efflux_drug-R_Bcr/CmlA"/>
</dbReference>
<evidence type="ECO:0000256" key="7">
    <source>
        <dbReference type="ARBA" id="ARBA00023136"/>
    </source>
</evidence>
<dbReference type="PANTHER" id="PTHR23502:SF137">
    <property type="entry name" value="MAJOR FACILITATOR SUPERFAMILY (MFS) TRANSPORTER-RELATED"/>
    <property type="match status" value="1"/>
</dbReference>
<dbReference type="CDD" id="cd17320">
    <property type="entry name" value="MFS_MdfA_MDR_like"/>
    <property type="match status" value="1"/>
</dbReference>
<dbReference type="GO" id="GO:0005886">
    <property type="term" value="C:plasma membrane"/>
    <property type="evidence" value="ECO:0007669"/>
    <property type="project" value="UniProtKB-SubCell"/>
</dbReference>
<feature type="transmembrane region" description="Helical" evidence="8">
    <location>
        <begin position="381"/>
        <end position="402"/>
    </location>
</feature>
<feature type="transmembrane region" description="Helical" evidence="8">
    <location>
        <begin position="356"/>
        <end position="375"/>
    </location>
</feature>
<feature type="transmembrane region" description="Helical" evidence="8">
    <location>
        <begin position="217"/>
        <end position="236"/>
    </location>
</feature>
<dbReference type="SUPFAM" id="SSF103473">
    <property type="entry name" value="MFS general substrate transporter"/>
    <property type="match status" value="1"/>
</dbReference>
<dbReference type="Pfam" id="PF07690">
    <property type="entry name" value="MFS_1"/>
    <property type="match status" value="1"/>
</dbReference>
<organism evidence="10">
    <name type="scientific">Candidatus Tisiphia endosymbiont of Sergentomyia squamirostris</name>
    <dbReference type="NCBI Taxonomy" id="3113639"/>
    <lineage>
        <taxon>Bacteria</taxon>
        <taxon>Pseudomonadati</taxon>
        <taxon>Pseudomonadota</taxon>
        <taxon>Alphaproteobacteria</taxon>
        <taxon>Rickettsiales</taxon>
        <taxon>Rickettsiaceae</taxon>
        <taxon>Rickettsieae</taxon>
        <taxon>Candidatus Tisiphia</taxon>
    </lineage>
</organism>
<evidence type="ECO:0000256" key="4">
    <source>
        <dbReference type="ARBA" id="ARBA00022475"/>
    </source>
</evidence>
<gene>
    <name evidence="10" type="ORF">DMENIID0002_14610</name>
</gene>
<keyword evidence="5 8" id="KW-0812">Transmembrane</keyword>
<evidence type="ECO:0000256" key="2">
    <source>
        <dbReference type="ARBA" id="ARBA00006236"/>
    </source>
</evidence>
<name>A0AAT9GAL6_9RICK</name>
<evidence type="ECO:0000256" key="6">
    <source>
        <dbReference type="ARBA" id="ARBA00022989"/>
    </source>
</evidence>
<evidence type="ECO:0000256" key="1">
    <source>
        <dbReference type="ARBA" id="ARBA00004429"/>
    </source>
</evidence>
<proteinExistence type="inferred from homology"/>
<dbReference type="PRINTS" id="PR01036">
    <property type="entry name" value="TCRTETB"/>
</dbReference>
<evidence type="ECO:0000256" key="3">
    <source>
        <dbReference type="ARBA" id="ARBA00022448"/>
    </source>
</evidence>
<feature type="transmembrane region" description="Helical" evidence="8">
    <location>
        <begin position="162"/>
        <end position="185"/>
    </location>
</feature>
<feature type="transmembrane region" description="Helical" evidence="8">
    <location>
        <begin position="137"/>
        <end position="156"/>
    </location>
</feature>
<dbReference type="InterPro" id="IPR011701">
    <property type="entry name" value="MFS"/>
</dbReference>
<sequence>MKLDKIENIIVAPLYIIILMVTIPVLSETIYTPSLPDLDEDLAISANLAEYTLTIYLFGFAIGVLIWGNLSDCYGRKPCVLTGFLIYALSCFICYLADNINMLFAARFIQAFGASVGSVLGIAIARDVVKPAERGKMFSTIAIATAFSPAIGPVIGGFVIKFYHWSAVFLVLIVIAIFIMVLISVRLPETNLNLRTERLVIPLYKECFAKMIRDPRLLGLAFLIGAVNGMLFGYFTEAPFYFISGLNISTSSFGMITFFICIPLALGGLISKKMHKLQRTSDNIIFTAIKVMCLGSLLFFLSSYFNLINKNNATGSLLQTLLWLGIIMTGKTMIVPNCLSQALEDYGKFAGTASSLFGFMYYVIVASFTGLIGHMHDGSLIQLPLFMLIISISMILVFYMAINKQQMVKNN</sequence>
<dbReference type="AlphaFoldDB" id="A0AAT9GAL6"/>
<dbReference type="EMBL" id="AP029170">
    <property type="protein sequence ID" value="BFD46815.1"/>
    <property type="molecule type" value="Genomic_DNA"/>
</dbReference>
<protein>
    <recommendedName>
        <fullName evidence="8">Bcr/CflA family efflux transporter</fullName>
    </recommendedName>
</protein>